<comment type="caution">
    <text evidence="9">The sequence shown here is derived from an EMBL/GenBank/DDBJ whole genome shotgun (WGS) entry which is preliminary data.</text>
</comment>
<dbReference type="PANTHER" id="PTHR24056">
    <property type="entry name" value="CELL DIVISION PROTEIN KINASE"/>
    <property type="match status" value="1"/>
</dbReference>
<accession>A0AAD8RQG8</accession>
<dbReference type="InterPro" id="IPR050108">
    <property type="entry name" value="CDK"/>
</dbReference>
<proteinExistence type="inferred from homology"/>
<dbReference type="AlphaFoldDB" id="A0AAD8RQG8"/>
<keyword evidence="10" id="KW-1185">Reference proteome</keyword>
<dbReference type="Gene3D" id="1.10.510.10">
    <property type="entry name" value="Transferase(Phosphotransferase) domain 1"/>
    <property type="match status" value="1"/>
</dbReference>
<dbReference type="GO" id="GO:0005634">
    <property type="term" value="C:nucleus"/>
    <property type="evidence" value="ECO:0007669"/>
    <property type="project" value="TreeGrafter"/>
</dbReference>
<sequence length="415" mass="45203">MVALPARDMADDDQDQHAAGAEGTATIASRVASICAMLEEHDTAETPMSSRQVEEISAMIDDVAAAAASESEWTTTGDSKRTSNKTPGCMRSTCCYEKLGKIGEGSAAVVTEARHLTTGQTVAMKAIHESCRSVSGGELLREACLMAACLGHPSIVALHGLARAPGTENDDYSLVMDHAGPSMDRILGARMRYTGWPFSETEARRFMAQLLSGAAEIHRHSIVHRDIKPENILVDGAGNVKIGDFGSAMSVAGGQISADAYYAAGTTKYSAPEMLLETPGYDARVDAWSLGCVMAELLTGEVLFNEKSASDQLWLIYDVLGVPGKEAWKPHESSFVASRVPLWRREQRRRRRKGRWHSRWLRELFPEELLSEDGFKVLKGLLTCNPDRRLTAAAALKLPWFADEDNAPVKNYAAM</sequence>
<comment type="similarity">
    <text evidence="1">Belongs to the protein kinase superfamily. CMGC Ser/Thr protein kinase family. CDC2/CDKX subfamily.</text>
</comment>
<evidence type="ECO:0000313" key="9">
    <source>
        <dbReference type="EMBL" id="KAK1629750.1"/>
    </source>
</evidence>
<dbReference type="PANTHER" id="PTHR24056:SF394">
    <property type="entry name" value="PROTEIN KINASE DOMAIN-CONTAINING PROTEIN"/>
    <property type="match status" value="1"/>
</dbReference>
<gene>
    <name evidence="9" type="ORF">QYE76_004065</name>
</gene>
<dbReference type="Gene3D" id="3.30.200.20">
    <property type="entry name" value="Phosphorylase Kinase, domain 1"/>
    <property type="match status" value="1"/>
</dbReference>
<feature type="region of interest" description="Disordered" evidence="7">
    <location>
        <begin position="1"/>
        <end position="22"/>
    </location>
</feature>
<dbReference type="PROSITE" id="PS00108">
    <property type="entry name" value="PROTEIN_KINASE_ST"/>
    <property type="match status" value="1"/>
</dbReference>
<evidence type="ECO:0000256" key="1">
    <source>
        <dbReference type="ARBA" id="ARBA00006485"/>
    </source>
</evidence>
<comment type="catalytic activity">
    <reaction evidence="6">
        <text>[DNA-directed RNA polymerase] + ATP = phospho-[DNA-directed RNA polymerase] + ADP + H(+)</text>
        <dbReference type="Rhea" id="RHEA:10216"/>
        <dbReference type="Rhea" id="RHEA-COMP:11321"/>
        <dbReference type="Rhea" id="RHEA-COMP:11322"/>
        <dbReference type="ChEBI" id="CHEBI:15378"/>
        <dbReference type="ChEBI" id="CHEBI:30616"/>
        <dbReference type="ChEBI" id="CHEBI:43176"/>
        <dbReference type="ChEBI" id="CHEBI:68546"/>
        <dbReference type="ChEBI" id="CHEBI:456216"/>
        <dbReference type="EC" id="2.7.11.23"/>
    </reaction>
</comment>
<dbReference type="Pfam" id="PF00069">
    <property type="entry name" value="Pkinase"/>
    <property type="match status" value="1"/>
</dbReference>
<protein>
    <recommendedName>
        <fullName evidence="2">[RNA-polymerase]-subunit kinase</fullName>
        <ecNumber evidence="2">2.7.11.23</ecNumber>
    </recommendedName>
</protein>
<evidence type="ECO:0000256" key="4">
    <source>
        <dbReference type="ARBA" id="ARBA00022741"/>
    </source>
</evidence>
<evidence type="ECO:0000256" key="6">
    <source>
        <dbReference type="ARBA" id="ARBA00049280"/>
    </source>
</evidence>
<dbReference type="GO" id="GO:0007346">
    <property type="term" value="P:regulation of mitotic cell cycle"/>
    <property type="evidence" value="ECO:0007669"/>
    <property type="project" value="TreeGrafter"/>
</dbReference>
<dbReference type="SMART" id="SM00220">
    <property type="entry name" value="S_TKc"/>
    <property type="match status" value="1"/>
</dbReference>
<dbReference type="GO" id="GO:0005524">
    <property type="term" value="F:ATP binding"/>
    <property type="evidence" value="ECO:0007669"/>
    <property type="project" value="UniProtKB-KW"/>
</dbReference>
<reference evidence="9" key="1">
    <citation type="submission" date="2023-07" db="EMBL/GenBank/DDBJ databases">
        <title>A chromosome-level genome assembly of Lolium multiflorum.</title>
        <authorList>
            <person name="Chen Y."/>
            <person name="Copetti D."/>
            <person name="Kolliker R."/>
            <person name="Studer B."/>
        </authorList>
    </citation>
    <scope>NUCLEOTIDE SEQUENCE</scope>
    <source>
        <strain evidence="9">02402/16</strain>
        <tissue evidence="9">Leaf</tissue>
    </source>
</reference>
<evidence type="ECO:0000313" key="10">
    <source>
        <dbReference type="Proteomes" id="UP001231189"/>
    </source>
</evidence>
<keyword evidence="3" id="KW-0597">Phosphoprotein</keyword>
<dbReference type="InterPro" id="IPR011009">
    <property type="entry name" value="Kinase-like_dom_sf"/>
</dbReference>
<name>A0AAD8RQG8_LOLMU</name>
<dbReference type="SUPFAM" id="SSF56112">
    <property type="entry name" value="Protein kinase-like (PK-like)"/>
    <property type="match status" value="1"/>
</dbReference>
<feature type="domain" description="Protein kinase" evidence="8">
    <location>
        <begin position="96"/>
        <end position="401"/>
    </location>
</feature>
<evidence type="ECO:0000256" key="3">
    <source>
        <dbReference type="ARBA" id="ARBA00022553"/>
    </source>
</evidence>
<dbReference type="InterPro" id="IPR000719">
    <property type="entry name" value="Prot_kinase_dom"/>
</dbReference>
<evidence type="ECO:0000256" key="2">
    <source>
        <dbReference type="ARBA" id="ARBA00012409"/>
    </source>
</evidence>
<keyword evidence="4" id="KW-0547">Nucleotide-binding</keyword>
<organism evidence="9 10">
    <name type="scientific">Lolium multiflorum</name>
    <name type="common">Italian ryegrass</name>
    <name type="synonym">Lolium perenne subsp. multiflorum</name>
    <dbReference type="NCBI Taxonomy" id="4521"/>
    <lineage>
        <taxon>Eukaryota</taxon>
        <taxon>Viridiplantae</taxon>
        <taxon>Streptophyta</taxon>
        <taxon>Embryophyta</taxon>
        <taxon>Tracheophyta</taxon>
        <taxon>Spermatophyta</taxon>
        <taxon>Magnoliopsida</taxon>
        <taxon>Liliopsida</taxon>
        <taxon>Poales</taxon>
        <taxon>Poaceae</taxon>
        <taxon>BOP clade</taxon>
        <taxon>Pooideae</taxon>
        <taxon>Poodae</taxon>
        <taxon>Poeae</taxon>
        <taxon>Poeae Chloroplast Group 2 (Poeae type)</taxon>
        <taxon>Loliodinae</taxon>
        <taxon>Loliinae</taxon>
        <taxon>Lolium</taxon>
    </lineage>
</organism>
<dbReference type="Proteomes" id="UP001231189">
    <property type="component" value="Unassembled WGS sequence"/>
</dbReference>
<evidence type="ECO:0000259" key="8">
    <source>
        <dbReference type="PROSITE" id="PS50011"/>
    </source>
</evidence>
<keyword evidence="5" id="KW-0067">ATP-binding</keyword>
<dbReference type="GO" id="GO:0008353">
    <property type="term" value="F:RNA polymerase II CTD heptapeptide repeat kinase activity"/>
    <property type="evidence" value="ECO:0007669"/>
    <property type="project" value="UniProtKB-EC"/>
</dbReference>
<dbReference type="InterPro" id="IPR008271">
    <property type="entry name" value="Ser/Thr_kinase_AS"/>
</dbReference>
<evidence type="ECO:0000256" key="5">
    <source>
        <dbReference type="ARBA" id="ARBA00022840"/>
    </source>
</evidence>
<dbReference type="PROSITE" id="PS50011">
    <property type="entry name" value="PROTEIN_KINASE_DOM"/>
    <property type="match status" value="1"/>
</dbReference>
<evidence type="ECO:0000256" key="7">
    <source>
        <dbReference type="SAM" id="MobiDB-lite"/>
    </source>
</evidence>
<dbReference type="EMBL" id="JAUUTY010000005">
    <property type="protein sequence ID" value="KAK1629750.1"/>
    <property type="molecule type" value="Genomic_DNA"/>
</dbReference>
<dbReference type="EC" id="2.7.11.23" evidence="2"/>